<dbReference type="EMBL" id="OV696692">
    <property type="protein sequence ID" value="CAH1269037.1"/>
    <property type="molecule type" value="Genomic_DNA"/>
</dbReference>
<gene>
    <name evidence="2" type="primary">Hypp4069</name>
    <name evidence="2" type="ORF">BLAG_LOCUS21793</name>
</gene>
<accession>A0A8K0A4P1</accession>
<proteinExistence type="predicted"/>
<dbReference type="GO" id="GO:0005230">
    <property type="term" value="F:extracellular ligand-gated monoatomic ion channel activity"/>
    <property type="evidence" value="ECO:0007669"/>
    <property type="project" value="InterPro"/>
</dbReference>
<dbReference type="Pfam" id="PF02931">
    <property type="entry name" value="Neur_chan_LBD"/>
    <property type="match status" value="1"/>
</dbReference>
<sequence>MKRRELETNYENGETNIELPKGYNDRRTLKQRESIVDVQCAIFIQSLGGFSEKTMTFDMQFFRVCEWEDDRLANLTDELMFLSEDVKIWKPPVHMVSLAEADVVQLHPTMLTPTGQVIVRHE</sequence>
<dbReference type="SUPFAM" id="SSF63712">
    <property type="entry name" value="Nicotinic receptor ligand binding domain-like"/>
    <property type="match status" value="1"/>
</dbReference>
<reference evidence="2" key="1">
    <citation type="submission" date="2022-01" db="EMBL/GenBank/DDBJ databases">
        <authorList>
            <person name="Braso-Vives M."/>
        </authorList>
    </citation>
    <scope>NUCLEOTIDE SEQUENCE</scope>
</reference>
<dbReference type="AlphaFoldDB" id="A0A8K0A4P1"/>
<protein>
    <submittedName>
        <fullName evidence="2">Hypp4069 protein</fullName>
    </submittedName>
</protein>
<feature type="domain" description="Neurotransmitter-gated ion-channel ligand-binding" evidence="1">
    <location>
        <begin position="20"/>
        <end position="118"/>
    </location>
</feature>
<keyword evidence="3" id="KW-1185">Reference proteome</keyword>
<organism evidence="2 3">
    <name type="scientific">Branchiostoma lanceolatum</name>
    <name type="common">Common lancelet</name>
    <name type="synonym">Amphioxus lanceolatum</name>
    <dbReference type="NCBI Taxonomy" id="7740"/>
    <lineage>
        <taxon>Eukaryota</taxon>
        <taxon>Metazoa</taxon>
        <taxon>Chordata</taxon>
        <taxon>Cephalochordata</taxon>
        <taxon>Leptocardii</taxon>
        <taxon>Amphioxiformes</taxon>
        <taxon>Branchiostomatidae</taxon>
        <taxon>Branchiostoma</taxon>
    </lineage>
</organism>
<dbReference type="GO" id="GO:0016020">
    <property type="term" value="C:membrane"/>
    <property type="evidence" value="ECO:0007669"/>
    <property type="project" value="InterPro"/>
</dbReference>
<dbReference type="InterPro" id="IPR006202">
    <property type="entry name" value="Neur_chan_lig-bd"/>
</dbReference>
<evidence type="ECO:0000313" key="2">
    <source>
        <dbReference type="EMBL" id="CAH1269037.1"/>
    </source>
</evidence>
<name>A0A8K0A4P1_BRALA</name>
<dbReference type="InterPro" id="IPR036734">
    <property type="entry name" value="Neur_chan_lig-bd_sf"/>
</dbReference>
<evidence type="ECO:0000313" key="3">
    <source>
        <dbReference type="Proteomes" id="UP000838412"/>
    </source>
</evidence>
<dbReference type="Gene3D" id="2.70.170.10">
    <property type="entry name" value="Neurotransmitter-gated ion-channel ligand-binding domain"/>
    <property type="match status" value="1"/>
</dbReference>
<evidence type="ECO:0000259" key="1">
    <source>
        <dbReference type="Pfam" id="PF02931"/>
    </source>
</evidence>
<dbReference type="Proteomes" id="UP000838412">
    <property type="component" value="Chromosome 7"/>
</dbReference>